<keyword evidence="6 10" id="KW-1133">Transmembrane helix</keyword>
<dbReference type="VEuPathDB" id="VectorBase:PPAI013218"/>
<feature type="transmembrane region" description="Helical" evidence="10">
    <location>
        <begin position="248"/>
        <end position="273"/>
    </location>
</feature>
<comment type="subcellular location">
    <subcellularLocation>
        <location evidence="1 10">Cell membrane</location>
        <topology evidence="1 10">Multi-pass membrane protein</topology>
    </subcellularLocation>
</comment>
<evidence type="ECO:0000256" key="10">
    <source>
        <dbReference type="RuleBase" id="RU351113"/>
    </source>
</evidence>
<dbReference type="Pfam" id="PF02949">
    <property type="entry name" value="7tm_6"/>
    <property type="match status" value="1"/>
</dbReference>
<dbReference type="GO" id="GO:0004984">
    <property type="term" value="F:olfactory receptor activity"/>
    <property type="evidence" value="ECO:0007669"/>
    <property type="project" value="InterPro"/>
</dbReference>
<keyword evidence="8 10" id="KW-0675">Receptor</keyword>
<comment type="similarity">
    <text evidence="10">Belongs to the insect chemoreceptor superfamily. Heteromeric odorant receptor channel (TC 1.A.69) family.</text>
</comment>
<reference evidence="11" key="1">
    <citation type="submission" date="2022-08" db="UniProtKB">
        <authorList>
            <consortium name="EnsemblMetazoa"/>
        </authorList>
    </citation>
    <scope>IDENTIFICATION</scope>
    <source>
        <strain evidence="11">Israel</strain>
    </source>
</reference>
<dbReference type="AlphaFoldDB" id="A0A3F2ZEF6"/>
<dbReference type="EnsemblMetazoa" id="PPAI013218-RA">
    <property type="protein sequence ID" value="PPAI013218-PA"/>
    <property type="gene ID" value="PPAI013218"/>
</dbReference>
<evidence type="ECO:0000256" key="9">
    <source>
        <dbReference type="ARBA" id="ARBA00023224"/>
    </source>
</evidence>
<evidence type="ECO:0000256" key="1">
    <source>
        <dbReference type="ARBA" id="ARBA00004651"/>
    </source>
</evidence>
<feature type="transmembrane region" description="Helical" evidence="10">
    <location>
        <begin position="32"/>
        <end position="51"/>
    </location>
</feature>
<evidence type="ECO:0000256" key="5">
    <source>
        <dbReference type="ARBA" id="ARBA00022725"/>
    </source>
</evidence>
<evidence type="ECO:0000313" key="11">
    <source>
        <dbReference type="EnsemblMetazoa" id="PPAI013218-PA"/>
    </source>
</evidence>
<protein>
    <recommendedName>
        <fullName evidence="10">Odorant receptor</fullName>
    </recommendedName>
</protein>
<organism evidence="11 12">
    <name type="scientific">Phlebotomus papatasi</name>
    <name type="common">Sandfly</name>
    <dbReference type="NCBI Taxonomy" id="29031"/>
    <lineage>
        <taxon>Eukaryota</taxon>
        <taxon>Metazoa</taxon>
        <taxon>Ecdysozoa</taxon>
        <taxon>Arthropoda</taxon>
        <taxon>Hexapoda</taxon>
        <taxon>Insecta</taxon>
        <taxon>Pterygota</taxon>
        <taxon>Neoptera</taxon>
        <taxon>Endopterygota</taxon>
        <taxon>Diptera</taxon>
        <taxon>Nematocera</taxon>
        <taxon>Psychodoidea</taxon>
        <taxon>Psychodidae</taxon>
        <taxon>Phlebotomus</taxon>
        <taxon>Phlebotomus</taxon>
    </lineage>
</organism>
<keyword evidence="12" id="KW-1185">Reference proteome</keyword>
<sequence length="372" mass="43440">MTLVSDYSRYYQFLKFIINFVRMDYIAIDRFFLHYIRLSFFPCLAAFHFVATTHLLFNVMAEGDMVTFSFGTIWFSGSLQAFIKTITLIYYKEQFLVFFVAIEDIVKTQFDNAVDGIVKNILKENLTLTKICHISITVIFNATVCLLVYHGMCSPNEQPLGYYLPFFSWWGNFSFQLYGAWLILYTVLAGDFIFIALALFFRGELIVISEIILCFDDSNFARKNIHLLRMIYKMHLKVLQKLEAFQNVYYFLTFLQFISSFFLICLTTFMIRFNDIQAWAYAVLLCGLMQTFFLCLIGDILFEKASLISTSLYLTKWYEMKLEDQQRILIMIAMAQKPYGIKAAGLVDVSFYTFIEIIKLSVSYCAILFTVA</sequence>
<dbReference type="PANTHER" id="PTHR21137:SF35">
    <property type="entry name" value="ODORANT RECEPTOR 19A-RELATED"/>
    <property type="match status" value="1"/>
</dbReference>
<evidence type="ECO:0000256" key="3">
    <source>
        <dbReference type="ARBA" id="ARBA00022606"/>
    </source>
</evidence>
<dbReference type="VEuPathDB" id="VectorBase:PPAPM1_002956"/>
<feature type="transmembrane region" description="Helical" evidence="10">
    <location>
        <begin position="178"/>
        <end position="201"/>
    </location>
</feature>
<keyword evidence="9 10" id="KW-0807">Transducer</keyword>
<dbReference type="Proteomes" id="UP000092462">
    <property type="component" value="Unassembled WGS sequence"/>
</dbReference>
<dbReference type="GO" id="GO:0005549">
    <property type="term" value="F:odorant binding"/>
    <property type="evidence" value="ECO:0007669"/>
    <property type="project" value="InterPro"/>
</dbReference>
<keyword evidence="7 10" id="KW-0472">Membrane</keyword>
<dbReference type="InterPro" id="IPR004117">
    <property type="entry name" value="7tm6_olfct_rcpt"/>
</dbReference>
<dbReference type="EMBL" id="AJVK01036640">
    <property type="status" value="NOT_ANNOTATED_CDS"/>
    <property type="molecule type" value="Genomic_DNA"/>
</dbReference>
<evidence type="ECO:0000256" key="2">
    <source>
        <dbReference type="ARBA" id="ARBA00022475"/>
    </source>
</evidence>
<proteinExistence type="inferred from homology"/>
<keyword evidence="4 10" id="KW-0812">Transmembrane</keyword>
<evidence type="ECO:0000256" key="6">
    <source>
        <dbReference type="ARBA" id="ARBA00022989"/>
    </source>
</evidence>
<keyword evidence="3 10" id="KW-0716">Sensory transduction</keyword>
<name>A0A3F2ZEF6_PHLPP</name>
<evidence type="ECO:0000256" key="7">
    <source>
        <dbReference type="ARBA" id="ARBA00023136"/>
    </source>
</evidence>
<evidence type="ECO:0000256" key="4">
    <source>
        <dbReference type="ARBA" id="ARBA00022692"/>
    </source>
</evidence>
<dbReference type="GO" id="GO:0007165">
    <property type="term" value="P:signal transduction"/>
    <property type="evidence" value="ECO:0007669"/>
    <property type="project" value="UniProtKB-KW"/>
</dbReference>
<accession>A0A3F2ZEF6</accession>
<evidence type="ECO:0000256" key="8">
    <source>
        <dbReference type="ARBA" id="ARBA00023170"/>
    </source>
</evidence>
<feature type="transmembrane region" description="Helical" evidence="10">
    <location>
        <begin position="71"/>
        <end position="91"/>
    </location>
</feature>
<dbReference type="GO" id="GO:0005886">
    <property type="term" value="C:plasma membrane"/>
    <property type="evidence" value="ECO:0007669"/>
    <property type="project" value="UniProtKB-SubCell"/>
</dbReference>
<keyword evidence="2" id="KW-1003">Cell membrane</keyword>
<feature type="transmembrane region" description="Helical" evidence="10">
    <location>
        <begin position="131"/>
        <end position="152"/>
    </location>
</feature>
<comment type="caution">
    <text evidence="10">Lacks conserved residue(s) required for the propagation of feature annotation.</text>
</comment>
<keyword evidence="5 10" id="KW-0552">Olfaction</keyword>
<feature type="transmembrane region" description="Helical" evidence="10">
    <location>
        <begin position="279"/>
        <end position="302"/>
    </location>
</feature>
<dbReference type="PANTHER" id="PTHR21137">
    <property type="entry name" value="ODORANT RECEPTOR"/>
    <property type="match status" value="1"/>
</dbReference>
<evidence type="ECO:0000313" key="12">
    <source>
        <dbReference type="Proteomes" id="UP000092462"/>
    </source>
</evidence>